<evidence type="ECO:0000313" key="15">
    <source>
        <dbReference type="EMBL" id="KAJ7382760.1"/>
    </source>
</evidence>
<feature type="transmembrane region" description="Helical" evidence="12">
    <location>
        <begin position="678"/>
        <end position="698"/>
    </location>
</feature>
<feature type="transmembrane region" description="Helical" evidence="12">
    <location>
        <begin position="466"/>
        <end position="490"/>
    </location>
</feature>
<evidence type="ECO:0000256" key="7">
    <source>
        <dbReference type="ARBA" id="ARBA00023040"/>
    </source>
</evidence>
<comment type="subcellular location">
    <subcellularLocation>
        <location evidence="1">Cell membrane</location>
        <topology evidence="1">Multi-pass membrane protein</topology>
    </subcellularLocation>
</comment>
<feature type="transmembrane region" description="Helical" evidence="12">
    <location>
        <begin position="643"/>
        <end position="666"/>
    </location>
</feature>
<feature type="compositionally biased region" description="Low complexity" evidence="11">
    <location>
        <begin position="274"/>
        <end position="294"/>
    </location>
</feature>
<evidence type="ECO:0000259" key="14">
    <source>
        <dbReference type="PROSITE" id="PS50262"/>
    </source>
</evidence>
<dbReference type="PRINTS" id="PR00373">
    <property type="entry name" value="GLYCHORMONER"/>
</dbReference>
<evidence type="ECO:0000256" key="12">
    <source>
        <dbReference type="SAM" id="Phobius"/>
    </source>
</evidence>
<dbReference type="GO" id="GO:0016500">
    <property type="term" value="F:protein-hormone receptor activity"/>
    <property type="evidence" value="ECO:0007669"/>
    <property type="project" value="InterPro"/>
</dbReference>
<feature type="transmembrane region" description="Helical" evidence="12">
    <location>
        <begin position="430"/>
        <end position="454"/>
    </location>
</feature>
<proteinExistence type="predicted"/>
<evidence type="ECO:0000256" key="8">
    <source>
        <dbReference type="ARBA" id="ARBA00023136"/>
    </source>
</evidence>
<dbReference type="CDD" id="cd15136">
    <property type="entry name" value="7tmA_Glyco_hormone_R"/>
    <property type="match status" value="1"/>
</dbReference>
<dbReference type="PANTHER" id="PTHR24372">
    <property type="entry name" value="GLYCOPROTEIN HORMONE RECEPTOR"/>
    <property type="match status" value="1"/>
</dbReference>
<dbReference type="PROSITE" id="PS51450">
    <property type="entry name" value="LRR"/>
    <property type="match status" value="2"/>
</dbReference>
<keyword evidence="16" id="KW-1185">Reference proteome</keyword>
<evidence type="ECO:0000256" key="9">
    <source>
        <dbReference type="ARBA" id="ARBA00023170"/>
    </source>
</evidence>
<keyword evidence="4 12" id="KW-0812">Transmembrane</keyword>
<dbReference type="SUPFAM" id="SSF52058">
    <property type="entry name" value="L domain-like"/>
    <property type="match status" value="1"/>
</dbReference>
<reference evidence="15" key="1">
    <citation type="submission" date="2023-01" db="EMBL/GenBank/DDBJ databases">
        <title>Genome assembly of the deep-sea coral Lophelia pertusa.</title>
        <authorList>
            <person name="Herrera S."/>
            <person name="Cordes E."/>
        </authorList>
    </citation>
    <scope>NUCLEOTIDE SEQUENCE</scope>
    <source>
        <strain evidence="15">USNM1676648</strain>
        <tissue evidence="15">Polyp</tissue>
    </source>
</reference>
<evidence type="ECO:0000256" key="3">
    <source>
        <dbReference type="ARBA" id="ARBA00022614"/>
    </source>
</evidence>
<dbReference type="Pfam" id="PF13855">
    <property type="entry name" value="LRR_8"/>
    <property type="match status" value="2"/>
</dbReference>
<dbReference type="Gene3D" id="3.80.10.10">
    <property type="entry name" value="Ribonuclease Inhibitor"/>
    <property type="match status" value="1"/>
</dbReference>
<sequence length="892" mass="97844">MLAVFLAVLVLAKLGEGERNCPEKCHCIFKDESTDVRCNKMASFPTLDDFPSNTRTLHIMQSTFSRLPAGELKKLKKLLILILSNNKITDIQDGAFDGLKDLYEINLDDNRLKKFPVFKTTSPLKQLYLNNNKIKELSIMSLKKLPELINLELDKTSITELPAYIFSGNKKLWSLSLQNSSLTKIDDNAFTDSNLQELFLQGTKITSLPTAGLDRLEKLNLQGVENFWSIPPGLRSISEVHVSQYNSFLCCAFHLNTYQRKVARQSRHGESLPSTHWTTTSSTTTTRGPTTVKSESSTLGPVTSKISSTTAAISSSQHGNLSTPAVTTTLSPWGKRKRRDFVFDTEAPTTNGSSGGVTPGVTTSGWIPPTFPGGGGGFVNGTVTHPRTITHPNTPNRSASVVTEPPPEDVICLPERDAYHPCEDIMGAEWLTGISLMVGSVALVANLVVVVVMLTSDRRLNVHRFLMSNLAFADFCLGLYIFILVCVSLDTSGEYYNHVKDWQYGAGCKIAGFLAVFSTELSVYTLTVITIERFFAIVYAMEVNTRLSLRKAVKVMIAGWLLSLIMAILPLVGVNSYHNVAICLPFDSDTKGALVYVAMVLVLNFGTFLVIAGLYAKMFHVVVGPGPMEGAPQRNDAKVAKRMALLVFTDFVCWTPIALFGLLAAFGTPLIKVEESKFLLVFFFPLNSLCNPFLYAFFTKAFKREFFSLLSRFGFCHTRALHYKGTLSSLIYSRSRTKRSTIAEDDTRSKRISTISATSGTEIKLGSGLLNGNVYENGPSLGALHECIPMKGVGNPGFGDESPVSPNDEDVFFDPTTGTKKLSPKSALQCAGAENEASDWSDHSSPQISRAPSVGSFHAIEGQPAEKRTKKQSVSFRDVPHVEIKNEAIGRG</sequence>
<evidence type="ECO:0000256" key="2">
    <source>
        <dbReference type="ARBA" id="ARBA00022475"/>
    </source>
</evidence>
<dbReference type="GO" id="GO:0008528">
    <property type="term" value="F:G protein-coupled peptide receptor activity"/>
    <property type="evidence" value="ECO:0007669"/>
    <property type="project" value="TreeGrafter"/>
</dbReference>
<dbReference type="PROSITE" id="PS50262">
    <property type="entry name" value="G_PROTEIN_RECEP_F1_2"/>
    <property type="match status" value="1"/>
</dbReference>
<feature type="transmembrane region" description="Helical" evidence="12">
    <location>
        <begin position="510"/>
        <end position="531"/>
    </location>
</feature>
<dbReference type="InterPro" id="IPR017452">
    <property type="entry name" value="GPCR_Rhodpsn_7TM"/>
</dbReference>
<dbReference type="InterPro" id="IPR002131">
    <property type="entry name" value="Gphrmn_rcpt_fam"/>
</dbReference>
<keyword evidence="2" id="KW-1003">Cell membrane</keyword>
<keyword evidence="13" id="KW-0732">Signal</keyword>
<accession>A0A9W9ZJV5</accession>
<comment type="caution">
    <text evidence="15">The sequence shown here is derived from an EMBL/GenBank/DDBJ whole genome shotgun (WGS) entry which is preliminary data.</text>
</comment>
<dbReference type="AlphaFoldDB" id="A0A9W9ZJV5"/>
<keyword evidence="3" id="KW-0433">Leucine-rich repeat</keyword>
<dbReference type="GO" id="GO:0005886">
    <property type="term" value="C:plasma membrane"/>
    <property type="evidence" value="ECO:0007669"/>
    <property type="project" value="UniProtKB-SubCell"/>
</dbReference>
<dbReference type="InterPro" id="IPR003591">
    <property type="entry name" value="Leu-rich_rpt_typical-subtyp"/>
</dbReference>
<dbReference type="Proteomes" id="UP001163046">
    <property type="component" value="Unassembled WGS sequence"/>
</dbReference>
<name>A0A9W9ZJV5_9CNID</name>
<feature type="region of interest" description="Disordered" evidence="11">
    <location>
        <begin position="830"/>
        <end position="879"/>
    </location>
</feature>
<evidence type="ECO:0000256" key="13">
    <source>
        <dbReference type="SAM" id="SignalP"/>
    </source>
</evidence>
<feature type="chain" id="PRO_5040818702" description="G-protein coupled receptors family 1 profile domain-containing protein" evidence="13">
    <location>
        <begin position="18"/>
        <end position="892"/>
    </location>
</feature>
<dbReference type="SMART" id="SM00369">
    <property type="entry name" value="LRR_TYP"/>
    <property type="match status" value="6"/>
</dbReference>
<dbReference type="Pfam" id="PF00001">
    <property type="entry name" value="7tm_1"/>
    <property type="match status" value="1"/>
</dbReference>
<dbReference type="GO" id="GO:0007189">
    <property type="term" value="P:adenylate cyclase-activating G protein-coupled receptor signaling pathway"/>
    <property type="evidence" value="ECO:0007669"/>
    <property type="project" value="TreeGrafter"/>
</dbReference>
<protein>
    <recommendedName>
        <fullName evidence="14">G-protein coupled receptors family 1 profile domain-containing protein</fullName>
    </recommendedName>
</protein>
<keyword evidence="9" id="KW-0675">Receptor</keyword>
<feature type="domain" description="G-protein coupled receptors family 1 profile" evidence="14">
    <location>
        <begin position="445"/>
        <end position="695"/>
    </location>
</feature>
<keyword evidence="7" id="KW-0297">G-protein coupled receptor</keyword>
<evidence type="ECO:0000256" key="1">
    <source>
        <dbReference type="ARBA" id="ARBA00004651"/>
    </source>
</evidence>
<feature type="region of interest" description="Disordered" evidence="11">
    <location>
        <begin position="266"/>
        <end position="302"/>
    </location>
</feature>
<keyword evidence="10" id="KW-0807">Transducer</keyword>
<dbReference type="OrthoDB" id="5981530at2759"/>
<dbReference type="SUPFAM" id="SSF81321">
    <property type="entry name" value="Family A G protein-coupled receptor-like"/>
    <property type="match status" value="1"/>
</dbReference>
<dbReference type="GO" id="GO:0009755">
    <property type="term" value="P:hormone-mediated signaling pathway"/>
    <property type="evidence" value="ECO:0007669"/>
    <property type="project" value="TreeGrafter"/>
</dbReference>
<dbReference type="PROSITE" id="PS00237">
    <property type="entry name" value="G_PROTEIN_RECEP_F1_1"/>
    <property type="match status" value="1"/>
</dbReference>
<evidence type="ECO:0000313" key="16">
    <source>
        <dbReference type="Proteomes" id="UP001163046"/>
    </source>
</evidence>
<feature type="transmembrane region" description="Helical" evidence="12">
    <location>
        <begin position="593"/>
        <end position="616"/>
    </location>
</feature>
<keyword evidence="6 12" id="KW-1133">Transmembrane helix</keyword>
<keyword evidence="5" id="KW-0677">Repeat</keyword>
<dbReference type="InterPro" id="IPR000276">
    <property type="entry name" value="GPCR_Rhodpsn"/>
</dbReference>
<evidence type="ECO:0000256" key="6">
    <source>
        <dbReference type="ARBA" id="ARBA00022989"/>
    </source>
</evidence>
<evidence type="ECO:0000256" key="11">
    <source>
        <dbReference type="SAM" id="MobiDB-lite"/>
    </source>
</evidence>
<feature type="signal peptide" evidence="13">
    <location>
        <begin position="1"/>
        <end position="17"/>
    </location>
</feature>
<feature type="transmembrane region" description="Helical" evidence="12">
    <location>
        <begin position="552"/>
        <end position="573"/>
    </location>
</feature>
<dbReference type="PANTHER" id="PTHR24372:SF74">
    <property type="entry name" value="LP13728P"/>
    <property type="match status" value="1"/>
</dbReference>
<evidence type="ECO:0000256" key="4">
    <source>
        <dbReference type="ARBA" id="ARBA00022692"/>
    </source>
</evidence>
<evidence type="ECO:0000256" key="5">
    <source>
        <dbReference type="ARBA" id="ARBA00022737"/>
    </source>
</evidence>
<keyword evidence="8 12" id="KW-0472">Membrane</keyword>
<dbReference type="InterPro" id="IPR001611">
    <property type="entry name" value="Leu-rich_rpt"/>
</dbReference>
<dbReference type="Gene3D" id="1.20.1070.10">
    <property type="entry name" value="Rhodopsin 7-helix transmembrane proteins"/>
    <property type="match status" value="1"/>
</dbReference>
<gene>
    <name evidence="15" type="ORF">OS493_033046</name>
</gene>
<dbReference type="InterPro" id="IPR032675">
    <property type="entry name" value="LRR_dom_sf"/>
</dbReference>
<dbReference type="PRINTS" id="PR00237">
    <property type="entry name" value="GPCRRHODOPSN"/>
</dbReference>
<dbReference type="EMBL" id="MU825915">
    <property type="protein sequence ID" value="KAJ7382760.1"/>
    <property type="molecule type" value="Genomic_DNA"/>
</dbReference>
<evidence type="ECO:0000256" key="10">
    <source>
        <dbReference type="ARBA" id="ARBA00023224"/>
    </source>
</evidence>
<organism evidence="15 16">
    <name type="scientific">Desmophyllum pertusum</name>
    <dbReference type="NCBI Taxonomy" id="174260"/>
    <lineage>
        <taxon>Eukaryota</taxon>
        <taxon>Metazoa</taxon>
        <taxon>Cnidaria</taxon>
        <taxon>Anthozoa</taxon>
        <taxon>Hexacorallia</taxon>
        <taxon>Scleractinia</taxon>
        <taxon>Caryophylliina</taxon>
        <taxon>Caryophylliidae</taxon>
        <taxon>Desmophyllum</taxon>
    </lineage>
</organism>